<dbReference type="Proteomes" id="UP001153269">
    <property type="component" value="Unassembled WGS sequence"/>
</dbReference>
<evidence type="ECO:0000313" key="2">
    <source>
        <dbReference type="Proteomes" id="UP001153269"/>
    </source>
</evidence>
<name>A0A9N7W1A4_PLEPL</name>
<dbReference type="AlphaFoldDB" id="A0A9N7W1A4"/>
<gene>
    <name evidence="1" type="ORF">PLEPLA_LOCUS46874</name>
</gene>
<proteinExistence type="predicted"/>
<sequence length="128" mass="13941">MLLLRQLQLQLLPLRGCAGELRLSQPGFGPSDSGIVGDRSLEPMAGAGTTAPIILWDVIQQVPHDRPCSVSIGQVEQLAGMRATRPRSRPVIDCAPSVQRPIDFPQPKPLSWMNESRTLKIASPVVRV</sequence>
<reference evidence="1" key="1">
    <citation type="submission" date="2020-03" db="EMBL/GenBank/DDBJ databases">
        <authorList>
            <person name="Weist P."/>
        </authorList>
    </citation>
    <scope>NUCLEOTIDE SEQUENCE</scope>
</reference>
<organism evidence="1 2">
    <name type="scientific">Pleuronectes platessa</name>
    <name type="common">European plaice</name>
    <dbReference type="NCBI Taxonomy" id="8262"/>
    <lineage>
        <taxon>Eukaryota</taxon>
        <taxon>Metazoa</taxon>
        <taxon>Chordata</taxon>
        <taxon>Craniata</taxon>
        <taxon>Vertebrata</taxon>
        <taxon>Euteleostomi</taxon>
        <taxon>Actinopterygii</taxon>
        <taxon>Neopterygii</taxon>
        <taxon>Teleostei</taxon>
        <taxon>Neoteleostei</taxon>
        <taxon>Acanthomorphata</taxon>
        <taxon>Carangaria</taxon>
        <taxon>Pleuronectiformes</taxon>
        <taxon>Pleuronectoidei</taxon>
        <taxon>Pleuronectidae</taxon>
        <taxon>Pleuronectes</taxon>
    </lineage>
</organism>
<comment type="caution">
    <text evidence="1">The sequence shown here is derived from an EMBL/GenBank/DDBJ whole genome shotgun (WGS) entry which is preliminary data.</text>
</comment>
<protein>
    <submittedName>
        <fullName evidence="1">Uncharacterized protein</fullName>
    </submittedName>
</protein>
<dbReference type="EMBL" id="CADEAL010004414">
    <property type="protein sequence ID" value="CAB1459038.1"/>
    <property type="molecule type" value="Genomic_DNA"/>
</dbReference>
<evidence type="ECO:0000313" key="1">
    <source>
        <dbReference type="EMBL" id="CAB1459038.1"/>
    </source>
</evidence>
<accession>A0A9N7W1A4</accession>
<keyword evidence="2" id="KW-1185">Reference proteome</keyword>